<proteinExistence type="predicted"/>
<reference evidence="1" key="1">
    <citation type="submission" date="2023-03" db="EMBL/GenBank/DDBJ databases">
        <title>Massive genome expansion in bonnet fungi (Mycena s.s.) driven by repeated elements and novel gene families across ecological guilds.</title>
        <authorList>
            <consortium name="Lawrence Berkeley National Laboratory"/>
            <person name="Harder C.B."/>
            <person name="Miyauchi S."/>
            <person name="Viragh M."/>
            <person name="Kuo A."/>
            <person name="Thoen E."/>
            <person name="Andreopoulos B."/>
            <person name="Lu D."/>
            <person name="Skrede I."/>
            <person name="Drula E."/>
            <person name="Henrissat B."/>
            <person name="Morin E."/>
            <person name="Kohler A."/>
            <person name="Barry K."/>
            <person name="LaButti K."/>
            <person name="Morin E."/>
            <person name="Salamov A."/>
            <person name="Lipzen A."/>
            <person name="Mereny Z."/>
            <person name="Hegedus B."/>
            <person name="Baldrian P."/>
            <person name="Stursova M."/>
            <person name="Weitz H."/>
            <person name="Taylor A."/>
            <person name="Grigoriev I.V."/>
            <person name="Nagy L.G."/>
            <person name="Martin F."/>
            <person name="Kauserud H."/>
        </authorList>
    </citation>
    <scope>NUCLEOTIDE SEQUENCE</scope>
    <source>
        <strain evidence="1">CBHHK182m</strain>
    </source>
</reference>
<comment type="caution">
    <text evidence="1">The sequence shown here is derived from an EMBL/GenBank/DDBJ whole genome shotgun (WGS) entry which is preliminary data.</text>
</comment>
<evidence type="ECO:0000313" key="1">
    <source>
        <dbReference type="EMBL" id="KAJ7705147.1"/>
    </source>
</evidence>
<name>A0AAD7M855_9AGAR</name>
<feature type="non-terminal residue" evidence="1">
    <location>
        <position position="1"/>
    </location>
</feature>
<dbReference type="Proteomes" id="UP001215598">
    <property type="component" value="Unassembled WGS sequence"/>
</dbReference>
<gene>
    <name evidence="1" type="ORF">B0H16DRAFT_1254351</name>
</gene>
<dbReference type="AlphaFoldDB" id="A0AAD7M855"/>
<protein>
    <submittedName>
        <fullName evidence="1">Uncharacterized protein</fullName>
    </submittedName>
</protein>
<evidence type="ECO:0000313" key="2">
    <source>
        <dbReference type="Proteomes" id="UP001215598"/>
    </source>
</evidence>
<dbReference type="EMBL" id="JARKIB010000478">
    <property type="protein sequence ID" value="KAJ7705147.1"/>
    <property type="molecule type" value="Genomic_DNA"/>
</dbReference>
<feature type="non-terminal residue" evidence="1">
    <location>
        <position position="139"/>
    </location>
</feature>
<accession>A0AAD7M855</accession>
<keyword evidence="2" id="KW-1185">Reference proteome</keyword>
<organism evidence="1 2">
    <name type="scientific">Mycena metata</name>
    <dbReference type="NCBI Taxonomy" id="1033252"/>
    <lineage>
        <taxon>Eukaryota</taxon>
        <taxon>Fungi</taxon>
        <taxon>Dikarya</taxon>
        <taxon>Basidiomycota</taxon>
        <taxon>Agaricomycotina</taxon>
        <taxon>Agaricomycetes</taxon>
        <taxon>Agaricomycetidae</taxon>
        <taxon>Agaricales</taxon>
        <taxon>Marasmiineae</taxon>
        <taxon>Mycenaceae</taxon>
        <taxon>Mycena</taxon>
    </lineage>
</organism>
<sequence>LLKGEEVEGWKELVGAWRRLEESYGYASSTKSHPTTNRPKEVGVWVKNARKGTPAIADVEDFAKRWWVWWKGINPTWRLRDGDLVRDSSGSWDVLRCPGQNGFLNVVICLKWWHEVDEVGAPSEEWTHAVSDVKWVLDR</sequence>